<comment type="caution">
    <text evidence="10">Lacks conserved residue(s) required for the propagation of feature annotation.</text>
</comment>
<dbReference type="GO" id="GO:0004252">
    <property type="term" value="F:serine-type endopeptidase activity"/>
    <property type="evidence" value="ECO:0007669"/>
    <property type="project" value="InterPro"/>
</dbReference>
<dbReference type="InterPro" id="IPR032815">
    <property type="entry name" value="S8_pro-domain"/>
</dbReference>
<dbReference type="InterPro" id="IPR034182">
    <property type="entry name" value="Kexin/furin"/>
</dbReference>
<dbReference type="InterPro" id="IPR008979">
    <property type="entry name" value="Galactose-bd-like_sf"/>
</dbReference>
<evidence type="ECO:0000256" key="2">
    <source>
        <dbReference type="ARBA" id="ARBA00022670"/>
    </source>
</evidence>
<evidence type="ECO:0000256" key="8">
    <source>
        <dbReference type="ARBA" id="ARBA00023157"/>
    </source>
</evidence>
<keyword evidence="14" id="KW-1185">Reference proteome</keyword>
<dbReference type="SMART" id="SM00261">
    <property type="entry name" value="FU"/>
    <property type="match status" value="5"/>
</dbReference>
<keyword evidence="6" id="KW-0720">Serine protease</keyword>
<dbReference type="PANTHER" id="PTHR42884">
    <property type="entry name" value="PROPROTEIN CONVERTASE SUBTILISIN/KEXIN-RELATED"/>
    <property type="match status" value="1"/>
</dbReference>
<dbReference type="CDD" id="cd00064">
    <property type="entry name" value="FU"/>
    <property type="match status" value="5"/>
</dbReference>
<dbReference type="CDD" id="cd04059">
    <property type="entry name" value="Peptidases_S8_Protein_convertases_Kexins_Furin-like"/>
    <property type="match status" value="1"/>
</dbReference>
<dbReference type="Pfam" id="PF16470">
    <property type="entry name" value="S8_pro-domain"/>
    <property type="match status" value="1"/>
</dbReference>
<keyword evidence="5" id="KW-0378">Hydrolase</keyword>
<dbReference type="InterPro" id="IPR006212">
    <property type="entry name" value="Furin_repeat"/>
</dbReference>
<organism evidence="13 14">
    <name type="scientific">Knipowitschia caucasica</name>
    <name type="common">Caucasian dwarf goby</name>
    <name type="synonym">Pomatoschistus caucasicus</name>
    <dbReference type="NCBI Taxonomy" id="637954"/>
    <lineage>
        <taxon>Eukaryota</taxon>
        <taxon>Metazoa</taxon>
        <taxon>Chordata</taxon>
        <taxon>Craniata</taxon>
        <taxon>Vertebrata</taxon>
        <taxon>Euteleostomi</taxon>
        <taxon>Actinopterygii</taxon>
        <taxon>Neopterygii</taxon>
        <taxon>Teleostei</taxon>
        <taxon>Neoteleostei</taxon>
        <taxon>Acanthomorphata</taxon>
        <taxon>Gobiaria</taxon>
        <taxon>Gobiiformes</taxon>
        <taxon>Gobioidei</taxon>
        <taxon>Gobiidae</taxon>
        <taxon>Gobiinae</taxon>
        <taxon>Knipowitschia</taxon>
    </lineage>
</organism>
<dbReference type="InterPro" id="IPR036852">
    <property type="entry name" value="Peptidase_S8/S53_dom_sf"/>
</dbReference>
<evidence type="ECO:0000256" key="11">
    <source>
        <dbReference type="SAM" id="MobiDB-lite"/>
    </source>
</evidence>
<dbReference type="GO" id="GO:0016486">
    <property type="term" value="P:peptide hormone processing"/>
    <property type="evidence" value="ECO:0007669"/>
    <property type="project" value="TreeGrafter"/>
</dbReference>
<dbReference type="EMBL" id="OZ035823">
    <property type="protein sequence ID" value="CAL1567685.1"/>
    <property type="molecule type" value="Genomic_DNA"/>
</dbReference>
<evidence type="ECO:0000256" key="10">
    <source>
        <dbReference type="PROSITE-ProRule" id="PRU01240"/>
    </source>
</evidence>
<dbReference type="PROSITE" id="PS51892">
    <property type="entry name" value="SUBTILASE"/>
    <property type="match status" value="1"/>
</dbReference>
<keyword evidence="2" id="KW-0645">Protease</keyword>
<name>A0AAV2IT88_KNICA</name>
<dbReference type="InterPro" id="IPR002884">
    <property type="entry name" value="P_dom"/>
</dbReference>
<dbReference type="PANTHER" id="PTHR42884:SF30">
    <property type="entry name" value="PROPROTEIN CONVERTASE SUBTILISIN_KEXIN TYPE 5"/>
    <property type="match status" value="1"/>
</dbReference>
<dbReference type="Gene3D" id="2.10.220.10">
    <property type="entry name" value="Hormone Receptor, Insulin-like Growth Factor Receptor 1, Chain A, domain 2"/>
    <property type="match status" value="4"/>
</dbReference>
<proteinExistence type="inferred from homology"/>
<dbReference type="Gene3D" id="3.40.50.200">
    <property type="entry name" value="Peptidase S8/S53 domain"/>
    <property type="match status" value="1"/>
</dbReference>
<evidence type="ECO:0000256" key="7">
    <source>
        <dbReference type="ARBA" id="ARBA00023145"/>
    </source>
</evidence>
<evidence type="ECO:0000313" key="14">
    <source>
        <dbReference type="Proteomes" id="UP001497482"/>
    </source>
</evidence>
<keyword evidence="4" id="KW-0732">Signal</keyword>
<dbReference type="PROSITE" id="PS51829">
    <property type="entry name" value="P_HOMO_B"/>
    <property type="match status" value="2"/>
</dbReference>
<dbReference type="GO" id="GO:0005802">
    <property type="term" value="C:trans-Golgi network"/>
    <property type="evidence" value="ECO:0007669"/>
    <property type="project" value="TreeGrafter"/>
</dbReference>
<gene>
    <name evidence="13" type="ORF">KC01_LOCUS463</name>
</gene>
<dbReference type="Proteomes" id="UP001497482">
    <property type="component" value="Chromosome 1"/>
</dbReference>
<protein>
    <recommendedName>
        <fullName evidence="12">P/Homo B domain-containing protein</fullName>
    </recommendedName>
</protein>
<dbReference type="SUPFAM" id="SSF49785">
    <property type="entry name" value="Galactose-binding domain-like"/>
    <property type="match status" value="2"/>
</dbReference>
<dbReference type="FunFam" id="3.40.50.200:FF:000021">
    <property type="entry name" value="Proprotein convertase subtilisin/kexin type 5a"/>
    <property type="match status" value="1"/>
</dbReference>
<feature type="domain" description="P/Homo B" evidence="12">
    <location>
        <begin position="586"/>
        <end position="717"/>
    </location>
</feature>
<dbReference type="GO" id="GO:0000139">
    <property type="term" value="C:Golgi membrane"/>
    <property type="evidence" value="ECO:0007669"/>
    <property type="project" value="TreeGrafter"/>
</dbReference>
<evidence type="ECO:0000256" key="1">
    <source>
        <dbReference type="ARBA" id="ARBA00005325"/>
    </source>
</evidence>
<reference evidence="13 14" key="1">
    <citation type="submission" date="2024-04" db="EMBL/GenBank/DDBJ databases">
        <authorList>
            <person name="Waldvogel A.-M."/>
            <person name="Schoenle A."/>
        </authorList>
    </citation>
    <scope>NUCLEOTIDE SEQUENCE [LARGE SCALE GENOMIC DNA]</scope>
</reference>
<feature type="region of interest" description="Disordered" evidence="11">
    <location>
        <begin position="661"/>
        <end position="932"/>
    </location>
</feature>
<feature type="region of interest" description="Disordered" evidence="11">
    <location>
        <begin position="69"/>
        <end position="121"/>
    </location>
</feature>
<keyword evidence="8" id="KW-1015">Disulfide bond</keyword>
<evidence type="ECO:0000256" key="4">
    <source>
        <dbReference type="ARBA" id="ARBA00022729"/>
    </source>
</evidence>
<dbReference type="InterPro" id="IPR038466">
    <property type="entry name" value="S8_pro-domain_sf"/>
</dbReference>
<evidence type="ECO:0000256" key="3">
    <source>
        <dbReference type="ARBA" id="ARBA00022685"/>
    </source>
</evidence>
<dbReference type="InterPro" id="IPR000209">
    <property type="entry name" value="Peptidase_S8/S53_dom"/>
</dbReference>
<evidence type="ECO:0000256" key="9">
    <source>
        <dbReference type="ARBA" id="ARBA00023180"/>
    </source>
</evidence>
<sequence>MAFWYLHGGSPSHQIEEGQVVRTWKVGDPPEERPQTPTPPPSTPLQQDSPQAVRPPVCKKNRKKCFCSRLRAASEPPQSRPQSRLRAASEPPSEPPQSRLRAALRAASEPPQSRLRAASEPDPASFITTPLLYQAPRGLHITLRQCCRQVAALKPTDFGIALSGLCWDQDQVARSKPTGVGDLMTYYSFWHNASEKRSTRPNHGLTAAVSKETKVKWLQQQIVWERAASASGAGRIYSAKHFSSSLHLPSNQTTPLHFNDPTWNRLWFVYCSDGASGCRSLMNIAAAWERGYTGKGVVVSVLSDGVEGAHSDLRPNYDPLASSITNTNKQKDGVTNSRGTQCAGIIAAAAAPKSRCTVGVSFRARIGGIDMLSADVTDSVEARSLSFKPHYVDIYLCTWGPADDGKTVEGPGPLAKLAMQRGVKRGRRGLGSIFVWTSGSGGRSGDHCSCDGYSSSIYTVSISSASWSGAQPGFQERCASILAAAYAGDESGTLRTAGDGQTCAEPRPAPALAASVATGVIALTLEANPALTWRDVQHIIVRSSSPERLRASDWTTNGAGRRVSHVFGFGLMDAETMVREAERWEQVPPQHVCVEEPPVQQTRSIYPGSTVASVREASGCAGSSVKRVAYVEHVVVRVTVTHQRRGDLSVRLRSPSATVSELLAPRYRPPGSVLQGASSRERPPGSGLQGAASRGRPPGGVLQGASSRGRPPGSGLQGAASRERPPGSGLQGAASRERPPGGVLQGASSRGRPPGGVLQGASSRGRPPGGVLQGASSRGRPPGGVLQGASSRGRPPGGVLQGAASRERPPGSVLQGAASRGRPPGGVLQGAASRGRPPGGDLQGASSRGRPPGGVLQGASSRGRPPGGVPQGAASRERPPGSGPQGAAPRERPPGSGPQGAAPRERPPGSGPQGAAPRERPPGSGYLPLDNSSEGFQSWELMTTHCWGEAAAGTWTLEVTDTSAKSRSDSGPGALVKWSLVLYGTAESPYESQRRRRAVASVENEPVEEYSGPCDAECTSDGCEGPGPQQCFTCSHLFLKFKNSTRLCVSECPRGFWGDRRRCKKCFGTCESCTGSRSDQCTSCQPGHFLTEGLGTCTAVCAEGFYLDHDANMCQKCSENCLKCTSFNICTECKQDTSLQGNQCLLSCAAGFYHDKQDDSCRPCHAACASCAGPGVESCKLCAEGFLMEEWRCVHSCSAGFYATEPGLDGQRTCRRCDSRCSLCVGPGADNCSRCSSGHSHLGGVCVLSSQCGDGEYADSDGNCRVCDATCVKCTGPEGGHCISCDSAR</sequence>
<dbReference type="InterPro" id="IPR015500">
    <property type="entry name" value="Peptidase_S8_subtilisin-rel"/>
</dbReference>
<feature type="domain" description="P/Homo B" evidence="12">
    <location>
        <begin position="928"/>
        <end position="988"/>
    </location>
</feature>
<evidence type="ECO:0000256" key="6">
    <source>
        <dbReference type="ARBA" id="ARBA00022825"/>
    </source>
</evidence>
<dbReference type="Gene3D" id="3.30.70.850">
    <property type="entry name" value="Peptidase S8, pro-domain"/>
    <property type="match status" value="1"/>
</dbReference>
<evidence type="ECO:0000313" key="13">
    <source>
        <dbReference type="EMBL" id="CAL1567685.1"/>
    </source>
</evidence>
<keyword evidence="7" id="KW-0865">Zymogen</keyword>
<evidence type="ECO:0000256" key="5">
    <source>
        <dbReference type="ARBA" id="ARBA00022801"/>
    </source>
</evidence>
<dbReference type="Gene3D" id="2.60.120.260">
    <property type="entry name" value="Galactose-binding domain-like"/>
    <property type="match status" value="2"/>
</dbReference>
<accession>A0AAV2IT88</accession>
<keyword evidence="9" id="KW-0325">Glycoprotein</keyword>
<dbReference type="SUPFAM" id="SSF54897">
    <property type="entry name" value="Protease propeptides/inhibitors"/>
    <property type="match status" value="1"/>
</dbReference>
<dbReference type="PRINTS" id="PR00723">
    <property type="entry name" value="SUBTILISIN"/>
</dbReference>
<dbReference type="Pfam" id="PF00082">
    <property type="entry name" value="Peptidase_S8"/>
    <property type="match status" value="1"/>
</dbReference>
<dbReference type="Pfam" id="PF01483">
    <property type="entry name" value="P_proprotein"/>
    <property type="match status" value="2"/>
</dbReference>
<evidence type="ECO:0000259" key="12">
    <source>
        <dbReference type="PROSITE" id="PS51829"/>
    </source>
</evidence>
<keyword evidence="3" id="KW-0165">Cleavage on pair of basic residues</keyword>
<comment type="similarity">
    <text evidence="1">Belongs to the peptidase S8 family. Furin subfamily.</text>
</comment>
<feature type="region of interest" description="Disordered" evidence="11">
    <location>
        <begin position="1"/>
        <end position="57"/>
    </location>
</feature>
<dbReference type="SUPFAM" id="SSF57184">
    <property type="entry name" value="Growth factor receptor domain"/>
    <property type="match status" value="2"/>
</dbReference>
<dbReference type="InterPro" id="IPR009030">
    <property type="entry name" value="Growth_fac_rcpt_cys_sf"/>
</dbReference>
<dbReference type="SUPFAM" id="SSF52743">
    <property type="entry name" value="Subtilisin-like"/>
    <property type="match status" value="1"/>
</dbReference>